<keyword evidence="3 5" id="KW-0067">ATP-binding</keyword>
<dbReference type="GO" id="GO:0005524">
    <property type="term" value="F:ATP binding"/>
    <property type="evidence" value="ECO:0007669"/>
    <property type="project" value="UniProtKB-KW"/>
</dbReference>
<accession>A0ABY5PG38</accession>
<dbReference type="Gene3D" id="3.40.50.300">
    <property type="entry name" value="P-loop containing nucleotide triphosphate hydrolases"/>
    <property type="match status" value="1"/>
</dbReference>
<reference evidence="6" key="1">
    <citation type="submission" date="2021-11" db="EMBL/GenBank/DDBJ databases">
        <title>Cultivation dependent microbiological survey of springs from the worlds oldest radium mine currently devoted to the extraction of radon-saturated water.</title>
        <authorList>
            <person name="Kapinusova G."/>
            <person name="Smrhova T."/>
            <person name="Strejcek M."/>
            <person name="Suman J."/>
            <person name="Jani K."/>
            <person name="Pajer P."/>
            <person name="Uhlik O."/>
        </authorList>
    </citation>
    <scope>NUCLEOTIDE SEQUENCE [LARGE SCALE GENOMIC DNA]</scope>
    <source>
        <strain evidence="6">J379</strain>
    </source>
</reference>
<evidence type="ECO:0000256" key="3">
    <source>
        <dbReference type="ARBA" id="ARBA00022840"/>
    </source>
</evidence>
<dbReference type="SMART" id="SM00382">
    <property type="entry name" value="AAA"/>
    <property type="match status" value="1"/>
</dbReference>
<protein>
    <submittedName>
        <fullName evidence="5">ABC transporter ATP-binding protein</fullName>
    </submittedName>
</protein>
<evidence type="ECO:0000256" key="2">
    <source>
        <dbReference type="ARBA" id="ARBA00022741"/>
    </source>
</evidence>
<evidence type="ECO:0000313" key="6">
    <source>
        <dbReference type="Proteomes" id="UP001058860"/>
    </source>
</evidence>
<evidence type="ECO:0000256" key="1">
    <source>
        <dbReference type="ARBA" id="ARBA00022448"/>
    </source>
</evidence>
<proteinExistence type="predicted"/>
<dbReference type="PANTHER" id="PTHR42788:SF2">
    <property type="entry name" value="ABC TRANSPORTER ATP-BINDING PROTEIN"/>
    <property type="match status" value="1"/>
</dbReference>
<dbReference type="InterPro" id="IPR017871">
    <property type="entry name" value="ABC_transporter-like_CS"/>
</dbReference>
<feature type="domain" description="ABC transporter" evidence="4">
    <location>
        <begin position="5"/>
        <end position="233"/>
    </location>
</feature>
<dbReference type="RefSeq" id="WP_353864045.1">
    <property type="nucleotide sequence ID" value="NZ_CP088295.1"/>
</dbReference>
<dbReference type="CDD" id="cd03293">
    <property type="entry name" value="ABC_NrtD_SsuB_transporters"/>
    <property type="match status" value="1"/>
</dbReference>
<organism evidence="5 6">
    <name type="scientific">Svornostia abyssi</name>
    <dbReference type="NCBI Taxonomy" id="2898438"/>
    <lineage>
        <taxon>Bacteria</taxon>
        <taxon>Bacillati</taxon>
        <taxon>Actinomycetota</taxon>
        <taxon>Thermoleophilia</taxon>
        <taxon>Solirubrobacterales</taxon>
        <taxon>Baekduiaceae</taxon>
        <taxon>Svornostia</taxon>
    </lineage>
</organism>
<dbReference type="InterPro" id="IPR003593">
    <property type="entry name" value="AAA+_ATPase"/>
</dbReference>
<dbReference type="EMBL" id="CP088295">
    <property type="protein sequence ID" value="UUY03542.1"/>
    <property type="molecule type" value="Genomic_DNA"/>
</dbReference>
<keyword evidence="1" id="KW-0813">Transport</keyword>
<dbReference type="InterPro" id="IPR027417">
    <property type="entry name" value="P-loop_NTPase"/>
</dbReference>
<dbReference type="InterPro" id="IPR050166">
    <property type="entry name" value="ABC_transporter_ATP-bind"/>
</dbReference>
<dbReference type="InterPro" id="IPR003439">
    <property type="entry name" value="ABC_transporter-like_ATP-bd"/>
</dbReference>
<dbReference type="PROSITE" id="PS50893">
    <property type="entry name" value="ABC_TRANSPORTER_2"/>
    <property type="match status" value="1"/>
</dbReference>
<gene>
    <name evidence="5" type="ORF">LRS13_23205</name>
</gene>
<evidence type="ECO:0000259" key="4">
    <source>
        <dbReference type="PROSITE" id="PS50893"/>
    </source>
</evidence>
<keyword evidence="6" id="KW-1185">Reference proteome</keyword>
<name>A0ABY5PG38_9ACTN</name>
<evidence type="ECO:0000313" key="5">
    <source>
        <dbReference type="EMBL" id="UUY03542.1"/>
    </source>
</evidence>
<dbReference type="Proteomes" id="UP001058860">
    <property type="component" value="Chromosome"/>
</dbReference>
<sequence length="258" mass="27810">MAAKLEVQALGKSFGDDVTALRGVDLVVGDGEIVSIVGPSGCGKSTLLNILAGLQRPSAGSVLFDGVRPDTLLGVTGYMPQRDCLMPWRTVLDNCTLGLELAGVPRRAARDRARAELDRFGLLGFEDHWPASLSGGMRQRAALLRTFLAGRDVLLLDEPFASLDALTRWQMRAWLLDVWDAARTTIVFVTHDVEEAVYLSDRVYVMSGRPGTVILEVTIDLLRPRTPAAVVTPAFAALQERLLAPLMSAATSQPEAGA</sequence>
<dbReference type="SUPFAM" id="SSF52540">
    <property type="entry name" value="P-loop containing nucleoside triphosphate hydrolases"/>
    <property type="match status" value="1"/>
</dbReference>
<dbReference type="PROSITE" id="PS00211">
    <property type="entry name" value="ABC_TRANSPORTER_1"/>
    <property type="match status" value="1"/>
</dbReference>
<dbReference type="Pfam" id="PF00005">
    <property type="entry name" value="ABC_tran"/>
    <property type="match status" value="1"/>
</dbReference>
<keyword evidence="2" id="KW-0547">Nucleotide-binding</keyword>
<dbReference type="PANTHER" id="PTHR42788">
    <property type="entry name" value="TAURINE IMPORT ATP-BINDING PROTEIN-RELATED"/>
    <property type="match status" value="1"/>
</dbReference>